<dbReference type="RefSeq" id="WP_002684542.1">
    <property type="nucleotide sequence ID" value="NZ_JH600070.1"/>
</dbReference>
<dbReference type="Pfam" id="PF13451">
    <property type="entry name" value="zf_Tbcl"/>
    <property type="match status" value="1"/>
</dbReference>
<accession>I3CEI7</accession>
<name>I3CEI7_9GAMM</name>
<dbReference type="Proteomes" id="UP000005744">
    <property type="component" value="Unassembled WGS sequence"/>
</dbReference>
<dbReference type="EMBL" id="JH600070">
    <property type="protein sequence ID" value="EIJ42030.1"/>
    <property type="molecule type" value="Genomic_DNA"/>
</dbReference>
<evidence type="ECO:0000313" key="3">
    <source>
        <dbReference type="Proteomes" id="UP000005744"/>
    </source>
</evidence>
<dbReference type="HOGENOM" id="CLU_161374_0_0_6"/>
<protein>
    <recommendedName>
        <fullName evidence="1">Probable zinc-binding domain-containing protein</fullName>
    </recommendedName>
</protein>
<gene>
    <name evidence="2" type="ORF">BegalDRAFT_1128</name>
</gene>
<evidence type="ECO:0000259" key="1">
    <source>
        <dbReference type="Pfam" id="PF13451"/>
    </source>
</evidence>
<dbReference type="STRING" id="395493.BegalDRAFT_1128"/>
<sequence>MKSNKQRRLEIKAKRLKKSMNQLKVTPTIIIPKGAVLANPLQLVHNHTYSLLPHYYVDYPFTCRDCGAEAVWTAERQRWWYEVVKAHIHSTAVRCASCRHKLREQKRLQQAHMQAMAEKHKASTPSC</sequence>
<dbReference type="OrthoDB" id="289270at2"/>
<dbReference type="InterPro" id="IPR025306">
    <property type="entry name" value="Zn-bnd_dom_prob"/>
</dbReference>
<feature type="domain" description="Probable zinc-binding" evidence="1">
    <location>
        <begin position="58"/>
        <end position="106"/>
    </location>
</feature>
<evidence type="ECO:0000313" key="2">
    <source>
        <dbReference type="EMBL" id="EIJ42030.1"/>
    </source>
</evidence>
<organism evidence="2 3">
    <name type="scientific">Beggiatoa alba B18LD</name>
    <dbReference type="NCBI Taxonomy" id="395493"/>
    <lineage>
        <taxon>Bacteria</taxon>
        <taxon>Pseudomonadati</taxon>
        <taxon>Pseudomonadota</taxon>
        <taxon>Gammaproteobacteria</taxon>
        <taxon>Thiotrichales</taxon>
        <taxon>Thiotrichaceae</taxon>
        <taxon>Beggiatoa</taxon>
    </lineage>
</organism>
<keyword evidence="3" id="KW-1185">Reference proteome</keyword>
<reference evidence="2 3" key="1">
    <citation type="submission" date="2011-11" db="EMBL/GenBank/DDBJ databases">
        <title>Improved High-Quality Draft sequence of Beggiatoa alba B18lD.</title>
        <authorList>
            <consortium name="US DOE Joint Genome Institute"/>
            <person name="Lucas S."/>
            <person name="Han J."/>
            <person name="Lapidus A."/>
            <person name="Cheng J.-F."/>
            <person name="Goodwin L."/>
            <person name="Pitluck S."/>
            <person name="Peters L."/>
            <person name="Mikhailova N."/>
            <person name="Held B."/>
            <person name="Detter J.C."/>
            <person name="Han C."/>
            <person name="Tapia R."/>
            <person name="Land M."/>
            <person name="Hauser L."/>
            <person name="Kyrpides N."/>
            <person name="Ivanova N."/>
            <person name="Pagani I."/>
            <person name="Samuel K."/>
            <person name="Teske A."/>
            <person name="Mueller J."/>
            <person name="Woyke T."/>
        </authorList>
    </citation>
    <scope>NUCLEOTIDE SEQUENCE [LARGE SCALE GENOMIC DNA]</scope>
    <source>
        <strain evidence="2 3">B18LD</strain>
    </source>
</reference>
<dbReference type="eggNOG" id="ENOG50330VS">
    <property type="taxonomic scope" value="Bacteria"/>
</dbReference>
<dbReference type="AlphaFoldDB" id="I3CEI7"/>
<proteinExistence type="predicted"/>